<feature type="transmembrane region" description="Helical" evidence="1">
    <location>
        <begin position="95"/>
        <end position="113"/>
    </location>
</feature>
<protein>
    <recommendedName>
        <fullName evidence="3">Inner membrane protein</fullName>
    </recommendedName>
</protein>
<sequence length="122" mass="14184">MKYFYLALGWLFFITGIIGAILPVLPTTIFMILALWAFSKSSDRFHQWLYTHKTFGAALQQWQQYKIIPVKAKVLAVIMIFSSMVYIYFFSNLSTWIIIVLELILISVILYILSKPSEPPNQ</sequence>
<organism evidence="2">
    <name type="scientific">hydrothermal vent metagenome</name>
    <dbReference type="NCBI Taxonomy" id="652676"/>
    <lineage>
        <taxon>unclassified sequences</taxon>
        <taxon>metagenomes</taxon>
        <taxon>ecological metagenomes</taxon>
    </lineage>
</organism>
<dbReference type="PANTHER" id="PTHR35813:SF1">
    <property type="entry name" value="INNER MEMBRANE PROTEIN YBAN"/>
    <property type="match status" value="1"/>
</dbReference>
<dbReference type="GO" id="GO:0005886">
    <property type="term" value="C:plasma membrane"/>
    <property type="evidence" value="ECO:0007669"/>
    <property type="project" value="TreeGrafter"/>
</dbReference>
<feature type="transmembrane region" description="Helical" evidence="1">
    <location>
        <begin position="12"/>
        <end position="38"/>
    </location>
</feature>
<keyword evidence="1" id="KW-0812">Transmembrane</keyword>
<accession>A0A3B1AKE7</accession>
<dbReference type="EMBL" id="UOFS01000044">
    <property type="protein sequence ID" value="VAX00513.1"/>
    <property type="molecule type" value="Genomic_DNA"/>
</dbReference>
<reference evidence="2" key="1">
    <citation type="submission" date="2018-06" db="EMBL/GenBank/DDBJ databases">
        <authorList>
            <person name="Zhirakovskaya E."/>
        </authorList>
    </citation>
    <scope>NUCLEOTIDE SEQUENCE</scope>
</reference>
<dbReference type="Pfam" id="PF04304">
    <property type="entry name" value="DUF454"/>
    <property type="match status" value="1"/>
</dbReference>
<keyword evidence="1" id="KW-0472">Membrane</keyword>
<dbReference type="AlphaFoldDB" id="A0A3B1AKE7"/>
<name>A0A3B1AKE7_9ZZZZ</name>
<evidence type="ECO:0000313" key="2">
    <source>
        <dbReference type="EMBL" id="VAX00513.1"/>
    </source>
</evidence>
<proteinExistence type="predicted"/>
<keyword evidence="1" id="KW-1133">Transmembrane helix</keyword>
<dbReference type="PIRSF" id="PIRSF016789">
    <property type="entry name" value="DUF454"/>
    <property type="match status" value="1"/>
</dbReference>
<dbReference type="PANTHER" id="PTHR35813">
    <property type="entry name" value="INNER MEMBRANE PROTEIN YBAN"/>
    <property type="match status" value="1"/>
</dbReference>
<evidence type="ECO:0000256" key="1">
    <source>
        <dbReference type="SAM" id="Phobius"/>
    </source>
</evidence>
<dbReference type="InterPro" id="IPR007401">
    <property type="entry name" value="DUF454"/>
</dbReference>
<feature type="transmembrane region" description="Helical" evidence="1">
    <location>
        <begin position="70"/>
        <end position="89"/>
    </location>
</feature>
<gene>
    <name evidence="2" type="ORF">MNBD_GAMMA22-2959</name>
</gene>
<evidence type="ECO:0008006" key="3">
    <source>
        <dbReference type="Google" id="ProtNLM"/>
    </source>
</evidence>